<reference evidence="3 4" key="1">
    <citation type="journal article" date="2008" name="J. Bacteriol.">
        <title>Genome sequence of a nephritogenic and highly transformable M49 strain of Streptococcus pyogenes.</title>
        <authorList>
            <person name="McShan W.M."/>
            <person name="Ferretti J.J."/>
            <person name="Karasawa T."/>
            <person name="Suvorov A.N."/>
            <person name="Lin S."/>
            <person name="Qin B."/>
            <person name="Jia H."/>
            <person name="Kenton S."/>
            <person name="Najar F."/>
            <person name="Wu H."/>
            <person name="Scott J."/>
            <person name="Roe B.A."/>
            <person name="Savic D.J."/>
        </authorList>
    </citation>
    <scope>NUCLEOTIDE SEQUENCE [LARGE SCALE GENOMIC DNA]</scope>
    <source>
        <strain evidence="3 4">NZ131</strain>
    </source>
</reference>
<dbReference type="Pfam" id="PF01381">
    <property type="entry name" value="HTH_3"/>
    <property type="match status" value="1"/>
</dbReference>
<dbReference type="PROSITE" id="PS50943">
    <property type="entry name" value="HTH_CROC1"/>
    <property type="match status" value="1"/>
</dbReference>
<sequence length="222" mass="26838">MNRLKELRENNSITQQELAEKIGVHYRTIQNWEKDTKTQIKPEKAKMLADYFDVSVGYLLGYTDIPQKYEDEKFYKFSFDEEETIYPSSDMRDEDEKIKEQFIEFNRYLRRYGVFITNNEIDTVFKLIKHLDINNLYNGDKFLVRGENFTGQKLNEYKKGIYSNILDPSPDLDYTDLETEIYDYVYSEMYDFRKLDVEKAQELLSVLKNHYGERNYLEERKK</sequence>
<dbReference type="Gene3D" id="1.10.260.40">
    <property type="entry name" value="lambda repressor-like DNA-binding domains"/>
    <property type="match status" value="1"/>
</dbReference>
<dbReference type="PANTHER" id="PTHR46558">
    <property type="entry name" value="TRACRIPTIONAL REGULATORY PROTEIN-RELATED-RELATED"/>
    <property type="match status" value="1"/>
</dbReference>
<dbReference type="InterPro" id="IPR001387">
    <property type="entry name" value="Cro/C1-type_HTH"/>
</dbReference>
<dbReference type="Proteomes" id="UP000001039">
    <property type="component" value="Chromosome"/>
</dbReference>
<organism evidence="3 4">
    <name type="scientific">Streptococcus pyogenes serotype M49 (strain NZ131)</name>
    <dbReference type="NCBI Taxonomy" id="471876"/>
    <lineage>
        <taxon>Bacteria</taxon>
        <taxon>Bacillati</taxon>
        <taxon>Bacillota</taxon>
        <taxon>Bacilli</taxon>
        <taxon>Lactobacillales</taxon>
        <taxon>Streptococcaceae</taxon>
        <taxon>Streptococcus</taxon>
    </lineage>
</organism>
<dbReference type="SUPFAM" id="SSF47413">
    <property type="entry name" value="lambda repressor-like DNA-binding domains"/>
    <property type="match status" value="1"/>
</dbReference>
<dbReference type="CDD" id="cd00093">
    <property type="entry name" value="HTH_XRE"/>
    <property type="match status" value="1"/>
</dbReference>
<feature type="domain" description="HTH cro/C1-type" evidence="2">
    <location>
        <begin position="4"/>
        <end position="59"/>
    </location>
</feature>
<dbReference type="KEGG" id="soz:Spy49_0369"/>
<evidence type="ECO:0000256" key="1">
    <source>
        <dbReference type="ARBA" id="ARBA00023125"/>
    </source>
</evidence>
<name>A0A0H3BXN8_STRPZ</name>
<accession>A0A0H3BXN8</accession>
<dbReference type="HOGENOM" id="CLU_1244765_0_0_9"/>
<dbReference type="EMBL" id="CP000829">
    <property type="protein sequence ID" value="ACI60705.1"/>
    <property type="molecule type" value="Genomic_DNA"/>
</dbReference>
<evidence type="ECO:0000259" key="2">
    <source>
        <dbReference type="PROSITE" id="PS50943"/>
    </source>
</evidence>
<dbReference type="PANTHER" id="PTHR46558:SF11">
    <property type="entry name" value="HTH-TYPE TRANSCRIPTIONAL REGULATOR XRE"/>
    <property type="match status" value="1"/>
</dbReference>
<dbReference type="GO" id="GO:0003677">
    <property type="term" value="F:DNA binding"/>
    <property type="evidence" value="ECO:0007669"/>
    <property type="project" value="UniProtKB-KW"/>
</dbReference>
<keyword evidence="1" id="KW-0238">DNA-binding</keyword>
<dbReference type="InterPro" id="IPR010982">
    <property type="entry name" value="Lambda_DNA-bd_dom_sf"/>
</dbReference>
<dbReference type="SMART" id="SM00530">
    <property type="entry name" value="HTH_XRE"/>
    <property type="match status" value="1"/>
</dbReference>
<protein>
    <submittedName>
        <fullName evidence="3">Hypothetical phage associated protein SpyM3_0964</fullName>
    </submittedName>
</protein>
<evidence type="ECO:0000313" key="3">
    <source>
        <dbReference type="EMBL" id="ACI60705.1"/>
    </source>
</evidence>
<proteinExistence type="predicted"/>
<evidence type="ECO:0000313" key="4">
    <source>
        <dbReference type="Proteomes" id="UP000001039"/>
    </source>
</evidence>
<gene>
    <name evidence="3" type="ordered locus">Spy49_0369</name>
</gene>
<dbReference type="AlphaFoldDB" id="A0A0H3BXN8"/>